<evidence type="ECO:0000313" key="2">
    <source>
        <dbReference type="EMBL" id="KLD97622.1"/>
    </source>
</evidence>
<dbReference type="Gene3D" id="1.10.3210.10">
    <property type="entry name" value="Hypothetical protein af1432"/>
    <property type="match status" value="2"/>
</dbReference>
<evidence type="ECO:0000313" key="3">
    <source>
        <dbReference type="Proteomes" id="UP000035514"/>
    </source>
</evidence>
<dbReference type="SMART" id="SM00849">
    <property type="entry name" value="Lactamase_B"/>
    <property type="match status" value="1"/>
</dbReference>
<feature type="domain" description="HD-GYP" evidence="1">
    <location>
        <begin position="568"/>
        <end position="770"/>
    </location>
</feature>
<dbReference type="Proteomes" id="UP000035514">
    <property type="component" value="Unassembled WGS sequence"/>
</dbReference>
<dbReference type="InterPro" id="IPR036866">
    <property type="entry name" value="RibonucZ/Hydroxyglut_hydro"/>
</dbReference>
<dbReference type="RefSeq" id="WP_046997188.1">
    <property type="nucleotide sequence ID" value="NZ_JAIQ01000144.1"/>
</dbReference>
<proteinExistence type="predicted"/>
<dbReference type="AlphaFoldDB" id="A0A0G9K0D6"/>
<dbReference type="PROSITE" id="PS51832">
    <property type="entry name" value="HD_GYP"/>
    <property type="match status" value="2"/>
</dbReference>
<dbReference type="PANTHER" id="PTHR43155">
    <property type="entry name" value="CYCLIC DI-GMP PHOSPHODIESTERASE PA4108-RELATED"/>
    <property type="match status" value="1"/>
</dbReference>
<dbReference type="SUPFAM" id="SSF109604">
    <property type="entry name" value="HD-domain/PDEase-like"/>
    <property type="match status" value="1"/>
</dbReference>
<dbReference type="Pfam" id="PF12706">
    <property type="entry name" value="Lactamase_B_2"/>
    <property type="match status" value="1"/>
</dbReference>
<accession>A0A0G9K0D6</accession>
<protein>
    <submittedName>
        <fullName evidence="2">Phosphohydrolase</fullName>
    </submittedName>
</protein>
<dbReference type="InterPro" id="IPR003018">
    <property type="entry name" value="GAF"/>
</dbReference>
<dbReference type="InterPro" id="IPR000396">
    <property type="entry name" value="Pdiesterase2"/>
</dbReference>
<dbReference type="PATRIC" id="fig|1447256.3.peg.2023"/>
<dbReference type="PANTHER" id="PTHR43155:SF2">
    <property type="entry name" value="CYCLIC DI-GMP PHOSPHODIESTERASE PA4108"/>
    <property type="match status" value="1"/>
</dbReference>
<dbReference type="SUPFAM" id="SSF55781">
    <property type="entry name" value="GAF domain-like"/>
    <property type="match status" value="1"/>
</dbReference>
<dbReference type="SMART" id="SM00065">
    <property type="entry name" value="GAF"/>
    <property type="match status" value="1"/>
</dbReference>
<dbReference type="Gene3D" id="3.30.450.40">
    <property type="match status" value="1"/>
</dbReference>
<dbReference type="Pfam" id="PF01966">
    <property type="entry name" value="HD"/>
    <property type="match status" value="1"/>
</dbReference>
<dbReference type="SUPFAM" id="SSF56281">
    <property type="entry name" value="Metallo-hydrolase/oxidoreductase"/>
    <property type="match status" value="1"/>
</dbReference>
<dbReference type="Gene3D" id="3.60.15.10">
    <property type="entry name" value="Ribonuclease Z/Hydroxyacylglutathione hydrolase-like"/>
    <property type="match status" value="1"/>
</dbReference>
<dbReference type="GO" id="GO:0006198">
    <property type="term" value="P:cAMP catabolic process"/>
    <property type="evidence" value="ECO:0007669"/>
    <property type="project" value="InterPro"/>
</dbReference>
<feature type="domain" description="HD-GYP" evidence="1">
    <location>
        <begin position="460"/>
        <end position="545"/>
    </location>
</feature>
<name>A0A0G9K0D6_9BACT</name>
<dbReference type="SMART" id="SM00471">
    <property type="entry name" value="HDc"/>
    <property type="match status" value="1"/>
</dbReference>
<gene>
    <name evidence="2" type="ORF">AA20_10360</name>
</gene>
<dbReference type="InterPro" id="IPR001279">
    <property type="entry name" value="Metallo-B-lactamas"/>
</dbReference>
<reference evidence="2 3" key="1">
    <citation type="submission" date="2014-01" db="EMBL/GenBank/DDBJ databases">
        <title>Development of a Comparative Genomic Fingerprinting Assay for High Resolution Genotyping of Arcobacter butzleri.</title>
        <authorList>
            <person name="Webb A.L."/>
            <person name="Inglis G.D."/>
            <person name="Kruczkiewicz P."/>
            <person name="Selinger L.B."/>
            <person name="Taboada E.N."/>
        </authorList>
    </citation>
    <scope>NUCLEOTIDE SEQUENCE [LARGE SCALE GENOMIC DNA]</scope>
    <source>
        <strain evidence="2 3">L348</strain>
    </source>
</reference>
<dbReference type="InterPro" id="IPR006674">
    <property type="entry name" value="HD_domain"/>
</dbReference>
<keyword evidence="2" id="KW-0378">Hydrolase</keyword>
<dbReference type="CDD" id="cd00077">
    <property type="entry name" value="HDc"/>
    <property type="match status" value="1"/>
</dbReference>
<dbReference type="Pfam" id="PF13487">
    <property type="entry name" value="HD_5"/>
    <property type="match status" value="1"/>
</dbReference>
<dbReference type="Pfam" id="PF01590">
    <property type="entry name" value="GAF"/>
    <property type="match status" value="1"/>
</dbReference>
<dbReference type="EMBL" id="JAIQ01000144">
    <property type="protein sequence ID" value="KLD97622.1"/>
    <property type="molecule type" value="Genomic_DNA"/>
</dbReference>
<comment type="caution">
    <text evidence="2">The sequence shown here is derived from an EMBL/GenBank/DDBJ whole genome shotgun (WGS) entry which is preliminary data.</text>
</comment>
<dbReference type="GO" id="GO:0004115">
    <property type="term" value="F:3',5'-cyclic-AMP phosphodiesterase activity"/>
    <property type="evidence" value="ECO:0007669"/>
    <property type="project" value="InterPro"/>
</dbReference>
<evidence type="ECO:0000259" key="1">
    <source>
        <dbReference type="PROSITE" id="PS51832"/>
    </source>
</evidence>
<sequence>MNYVKILGSSGSKSKNLGTTSFQISRDIIIDTGNVINILGDKSSLINHIFLTHSHSDHIADLPFLLDSFFENRKETLMIYASKETIEVLKEHTFNDKVWPDFSKINLIGSEKKSLAFKEIKENEETIIDNYKIKAISAIHIEGSFGFVITKDEKEAYIISGDTYISEKIIKEINLDQKIKLLIIECSFPNKMEKLAFDSKHLTPNTLKEMLNKINRDIQIFIYHIKHLYLEEIKTQLEEIAVFKNGGKILEDGDIIHINSGKIDYELLDHTVFERVMNINLELSSQLDKDKLYEMILTLTRELTHSDGGTLYIKSDDKKYLDFKIVQNDSLNIHLGGKEKISWNSLPLYLENGEENKSMVAVVSALENRIINIPDVYECENYNFEGTKTFDKSTGYRSKSMLVIPLINHEKDVIGVIQLINKNINQTETISYNEYDERIIKALSSQAAMALTNSQLIISLEKFLESFVSTIASAIDAKSKHTLNHITKMAKLAPLIAQSISLDETIYKDVKYSKNNLKEIELAAKLHDIGKISMPEWIIDKATKLQHMVDGIEVIKERVEILKRDFEIEYLKNIITKEEYEVKISNLEDDFKFIEKANIGSEFMKKEDCERIEKISSYKYYKDNKLVDFINDKEKYNLLIQKGTLTNEEKDKMNSHAQLSYEMLSVLPFPKKYENVMHIAVNHHEKLNGKGYPRGLNENDLVLEDRIMILADIFEALTSNDRPYKQTKKLSEVFKILDFMVKDGEIDGKLLEFFKNSEALKIYINEELLKEQIDDFK</sequence>
<dbReference type="CDD" id="cd07735">
    <property type="entry name" value="class_II_PDE_MBL-fold"/>
    <property type="match status" value="1"/>
</dbReference>
<dbReference type="InterPro" id="IPR029016">
    <property type="entry name" value="GAF-like_dom_sf"/>
</dbReference>
<dbReference type="InterPro" id="IPR003607">
    <property type="entry name" value="HD/PDEase_dom"/>
</dbReference>
<dbReference type="InterPro" id="IPR037522">
    <property type="entry name" value="HD_GYP_dom"/>
</dbReference>
<organism evidence="2 3">
    <name type="scientific">Aliarcobacter butzleri L348</name>
    <dbReference type="NCBI Taxonomy" id="1447256"/>
    <lineage>
        <taxon>Bacteria</taxon>
        <taxon>Pseudomonadati</taxon>
        <taxon>Campylobacterota</taxon>
        <taxon>Epsilonproteobacteria</taxon>
        <taxon>Campylobacterales</taxon>
        <taxon>Arcobacteraceae</taxon>
        <taxon>Aliarcobacter</taxon>
    </lineage>
</organism>